<dbReference type="CDD" id="cd00130">
    <property type="entry name" value="PAS"/>
    <property type="match status" value="1"/>
</dbReference>
<sequence length="154" mass="17026">MSQNVDLEQLVAAVGDAIVVSDRDGRITLWNPAAERMFGFTEAEAVGQSLDLITPERHRARHWRGYARTAETGKTKYGHELLKVPAIGKDGRSLSIAFTVSLLFDADRRVTGVAAVIRDETARWSEERELRKRLAALEAAQSARQEAEPQVSPA</sequence>
<dbReference type="PANTHER" id="PTHR44757">
    <property type="entry name" value="DIGUANYLATE CYCLASE DGCP"/>
    <property type="match status" value="1"/>
</dbReference>
<dbReference type="NCBIfam" id="TIGR00229">
    <property type="entry name" value="sensory_box"/>
    <property type="match status" value="1"/>
</dbReference>
<dbReference type="AlphaFoldDB" id="A0A7W6GE47"/>
<dbReference type="Pfam" id="PF00989">
    <property type="entry name" value="PAS"/>
    <property type="match status" value="1"/>
</dbReference>
<dbReference type="GO" id="GO:0006355">
    <property type="term" value="P:regulation of DNA-templated transcription"/>
    <property type="evidence" value="ECO:0007669"/>
    <property type="project" value="InterPro"/>
</dbReference>
<evidence type="ECO:0000313" key="4">
    <source>
        <dbReference type="Proteomes" id="UP000528964"/>
    </source>
</evidence>
<keyword evidence="4" id="KW-1185">Reference proteome</keyword>
<dbReference type="PROSITE" id="PS50113">
    <property type="entry name" value="PAC"/>
    <property type="match status" value="1"/>
</dbReference>
<feature type="domain" description="PAS" evidence="1">
    <location>
        <begin position="3"/>
        <end position="56"/>
    </location>
</feature>
<dbReference type="InterPro" id="IPR000014">
    <property type="entry name" value="PAS"/>
</dbReference>
<gene>
    <name evidence="3" type="ORF">GGR24_000321</name>
</gene>
<dbReference type="PROSITE" id="PS50112">
    <property type="entry name" value="PAS"/>
    <property type="match status" value="1"/>
</dbReference>
<dbReference type="PANTHER" id="PTHR44757:SF2">
    <property type="entry name" value="BIOFILM ARCHITECTURE MAINTENANCE PROTEIN MBAA"/>
    <property type="match status" value="1"/>
</dbReference>
<dbReference type="SUPFAM" id="SSF55785">
    <property type="entry name" value="PYP-like sensor domain (PAS domain)"/>
    <property type="match status" value="1"/>
</dbReference>
<dbReference type="SMART" id="SM00091">
    <property type="entry name" value="PAS"/>
    <property type="match status" value="1"/>
</dbReference>
<dbReference type="RefSeq" id="WP_183393544.1">
    <property type="nucleotide sequence ID" value="NZ_JACIDR010000001.1"/>
</dbReference>
<evidence type="ECO:0000313" key="3">
    <source>
        <dbReference type="EMBL" id="MBB3971688.1"/>
    </source>
</evidence>
<dbReference type="Proteomes" id="UP000528964">
    <property type="component" value="Unassembled WGS sequence"/>
</dbReference>
<reference evidence="3 4" key="1">
    <citation type="submission" date="2020-08" db="EMBL/GenBank/DDBJ databases">
        <title>Genomic Encyclopedia of Type Strains, Phase IV (KMG-IV): sequencing the most valuable type-strain genomes for metagenomic binning, comparative biology and taxonomic classification.</title>
        <authorList>
            <person name="Goeker M."/>
        </authorList>
    </citation>
    <scope>NUCLEOTIDE SEQUENCE [LARGE SCALE GENOMIC DNA]</scope>
    <source>
        <strain evidence="3 4">DSM 25481</strain>
    </source>
</reference>
<protein>
    <submittedName>
        <fullName evidence="3">PAS domain S-box-containing protein</fullName>
    </submittedName>
</protein>
<evidence type="ECO:0000259" key="1">
    <source>
        <dbReference type="PROSITE" id="PS50112"/>
    </source>
</evidence>
<dbReference type="InterPro" id="IPR013767">
    <property type="entry name" value="PAS_fold"/>
</dbReference>
<feature type="domain" description="PAC" evidence="2">
    <location>
        <begin position="80"/>
        <end position="132"/>
    </location>
</feature>
<dbReference type="InterPro" id="IPR052155">
    <property type="entry name" value="Biofilm_reg_signaling"/>
</dbReference>
<proteinExistence type="predicted"/>
<dbReference type="Gene3D" id="3.30.450.20">
    <property type="entry name" value="PAS domain"/>
    <property type="match status" value="1"/>
</dbReference>
<comment type="caution">
    <text evidence="3">The sequence shown here is derived from an EMBL/GenBank/DDBJ whole genome shotgun (WGS) entry which is preliminary data.</text>
</comment>
<dbReference type="EMBL" id="JACIDR010000001">
    <property type="protein sequence ID" value="MBB3971688.1"/>
    <property type="molecule type" value="Genomic_DNA"/>
</dbReference>
<accession>A0A7W6GE47</accession>
<name>A0A7W6GE47_9HYPH</name>
<evidence type="ECO:0000259" key="2">
    <source>
        <dbReference type="PROSITE" id="PS50113"/>
    </source>
</evidence>
<organism evidence="3 4">
    <name type="scientific">Hansschlegelia beijingensis</name>
    <dbReference type="NCBI Taxonomy" id="1133344"/>
    <lineage>
        <taxon>Bacteria</taxon>
        <taxon>Pseudomonadati</taxon>
        <taxon>Pseudomonadota</taxon>
        <taxon>Alphaproteobacteria</taxon>
        <taxon>Hyphomicrobiales</taxon>
        <taxon>Methylopilaceae</taxon>
        <taxon>Hansschlegelia</taxon>
    </lineage>
</organism>
<dbReference type="InterPro" id="IPR000700">
    <property type="entry name" value="PAS-assoc_C"/>
</dbReference>
<dbReference type="InterPro" id="IPR035965">
    <property type="entry name" value="PAS-like_dom_sf"/>
</dbReference>